<dbReference type="GO" id="GO:0031176">
    <property type="term" value="F:endo-1,4-beta-xylanase activity"/>
    <property type="evidence" value="ECO:0007669"/>
    <property type="project" value="UniProtKB-UniRule"/>
</dbReference>
<dbReference type="SUPFAM" id="SSF49899">
    <property type="entry name" value="Concanavalin A-like lectins/glucanases"/>
    <property type="match status" value="1"/>
</dbReference>
<keyword evidence="15" id="KW-1185">Reference proteome</keyword>
<evidence type="ECO:0000256" key="5">
    <source>
        <dbReference type="ARBA" id="ARBA00022651"/>
    </source>
</evidence>
<evidence type="ECO:0000313" key="15">
    <source>
        <dbReference type="Proteomes" id="UP001140510"/>
    </source>
</evidence>
<evidence type="ECO:0000256" key="9">
    <source>
        <dbReference type="ARBA" id="ARBA00023326"/>
    </source>
</evidence>
<dbReference type="InterPro" id="IPR013320">
    <property type="entry name" value="ConA-like_dom_sf"/>
</dbReference>
<dbReference type="InterPro" id="IPR001137">
    <property type="entry name" value="Glyco_hydro_11"/>
</dbReference>
<keyword evidence="5 10" id="KW-0858">Xylan degradation</keyword>
<dbReference type="Pfam" id="PF00457">
    <property type="entry name" value="Glyco_hydro_11"/>
    <property type="match status" value="1"/>
</dbReference>
<accession>A0A9W8ZP97</accession>
<feature type="signal peptide" evidence="12">
    <location>
        <begin position="1"/>
        <end position="19"/>
    </location>
</feature>
<dbReference type="GO" id="GO:0045493">
    <property type="term" value="P:xylan catabolic process"/>
    <property type="evidence" value="ECO:0007669"/>
    <property type="project" value="UniProtKB-UniRule"/>
</dbReference>
<dbReference type="InterPro" id="IPR013319">
    <property type="entry name" value="GH11/12"/>
</dbReference>
<evidence type="ECO:0000256" key="10">
    <source>
        <dbReference type="PROSITE-ProRule" id="PRU01097"/>
    </source>
</evidence>
<dbReference type="Gene3D" id="2.60.120.180">
    <property type="match status" value="1"/>
</dbReference>
<sequence length="232" mass="25432">MVSFTSLLLACSAAVGALAAPYGDNVLVEREDANVTALEKRQVTANSEGTHNGYFYSWWSDGGGYAQYTMGEGSKYSVNWRNTGNFVGGKGWNPGTGRTINYGGSFSPQGNGYLAVYGWTRNPLVEYYVVENFGTYNPSSNAQRKGTVYTDGGTYDIAVSTRTNQPSIDGTRTFQQYWSVRQAKRSSGSVNMQTHFNAWAAQGMRLGTHYYQILATEGYQSSGSSEIYVQTK</sequence>
<dbReference type="PANTHER" id="PTHR46828:SF2">
    <property type="entry name" value="ENDO-1,4-BETA-XYLANASE A-RELATED"/>
    <property type="match status" value="1"/>
</dbReference>
<evidence type="ECO:0000313" key="14">
    <source>
        <dbReference type="EMBL" id="KAJ4411466.1"/>
    </source>
</evidence>
<comment type="catalytic activity">
    <reaction evidence="1 10 11">
        <text>Endohydrolysis of (1-&gt;4)-beta-D-xylosidic linkages in xylans.</text>
        <dbReference type="EC" id="3.2.1.8"/>
    </reaction>
</comment>
<keyword evidence="8 10" id="KW-0326">Glycosidase</keyword>
<keyword evidence="9 10" id="KW-0624">Polysaccharide degradation</keyword>
<dbReference type="PANTHER" id="PTHR46828">
    <property type="entry name" value="ENDO-1,4-BETA-XYLANASE A-RELATED"/>
    <property type="match status" value="1"/>
</dbReference>
<evidence type="ECO:0000256" key="1">
    <source>
        <dbReference type="ARBA" id="ARBA00000681"/>
    </source>
</evidence>
<dbReference type="FunFam" id="2.60.120.180:FF:000001">
    <property type="entry name" value="Endo-1,4-beta-xylanase"/>
    <property type="match status" value="1"/>
</dbReference>
<comment type="similarity">
    <text evidence="3 10 11">Belongs to the glycosyl hydrolase 11 (cellulase G) family.</text>
</comment>
<reference evidence="14" key="1">
    <citation type="submission" date="2022-10" db="EMBL/GenBank/DDBJ databases">
        <title>Tapping the CABI collections for fungal endophytes: first genome assemblies for Collariella, Neodidymelliopsis, Ascochyta clinopodiicola, Didymella pomorum, Didymosphaeria variabile, Neocosmospora piperis and Neocucurbitaria cava.</title>
        <authorList>
            <person name="Hill R."/>
        </authorList>
    </citation>
    <scope>NUCLEOTIDE SEQUENCE</scope>
    <source>
        <strain evidence="14">IMI 355091</strain>
    </source>
</reference>
<dbReference type="PROSITE" id="PS00776">
    <property type="entry name" value="GH11_1"/>
    <property type="match status" value="1"/>
</dbReference>
<dbReference type="EC" id="3.2.1.8" evidence="4 10"/>
<organism evidence="14 15">
    <name type="scientific">Didymella pomorum</name>
    <dbReference type="NCBI Taxonomy" id="749634"/>
    <lineage>
        <taxon>Eukaryota</taxon>
        <taxon>Fungi</taxon>
        <taxon>Dikarya</taxon>
        <taxon>Ascomycota</taxon>
        <taxon>Pezizomycotina</taxon>
        <taxon>Dothideomycetes</taxon>
        <taxon>Pleosporomycetidae</taxon>
        <taxon>Pleosporales</taxon>
        <taxon>Pleosporineae</taxon>
        <taxon>Didymellaceae</taxon>
        <taxon>Didymella</taxon>
    </lineage>
</organism>
<dbReference type="EMBL" id="JAPEVA010000005">
    <property type="protein sequence ID" value="KAJ4411466.1"/>
    <property type="molecule type" value="Genomic_DNA"/>
</dbReference>
<dbReference type="InterPro" id="IPR033119">
    <property type="entry name" value="GH11_AS_2"/>
</dbReference>
<feature type="active site" description="Proton donor" evidence="10">
    <location>
        <position position="217"/>
    </location>
</feature>
<dbReference type="Proteomes" id="UP001140510">
    <property type="component" value="Unassembled WGS sequence"/>
</dbReference>
<evidence type="ECO:0000256" key="6">
    <source>
        <dbReference type="ARBA" id="ARBA00022801"/>
    </source>
</evidence>
<gene>
    <name evidence="14" type="ORF">N0V91_001250</name>
</gene>
<evidence type="ECO:0000256" key="8">
    <source>
        <dbReference type="ARBA" id="ARBA00023295"/>
    </source>
</evidence>
<feature type="domain" description="GH11" evidence="13">
    <location>
        <begin position="42"/>
        <end position="230"/>
    </location>
</feature>
<evidence type="ECO:0000256" key="7">
    <source>
        <dbReference type="ARBA" id="ARBA00023277"/>
    </source>
</evidence>
<feature type="chain" id="PRO_5040760312" description="Endo-1,4-beta-xylanase" evidence="12">
    <location>
        <begin position="20"/>
        <end position="232"/>
    </location>
</feature>
<keyword evidence="12" id="KW-0732">Signal</keyword>
<evidence type="ECO:0000259" key="13">
    <source>
        <dbReference type="PROSITE" id="PS51761"/>
    </source>
</evidence>
<keyword evidence="6 10" id="KW-0378">Hydrolase</keyword>
<keyword evidence="7 10" id="KW-0119">Carbohydrate metabolism</keyword>
<comment type="pathway">
    <text evidence="2 10 11">Glycan degradation; xylan degradation.</text>
</comment>
<proteinExistence type="inferred from homology"/>
<dbReference type="OrthoDB" id="2115822at2759"/>
<dbReference type="PROSITE" id="PS00777">
    <property type="entry name" value="GH11_2"/>
    <property type="match status" value="1"/>
</dbReference>
<feature type="active site" description="Nucleophile" evidence="10">
    <location>
        <position position="126"/>
    </location>
</feature>
<dbReference type="InterPro" id="IPR018208">
    <property type="entry name" value="GH11_AS_1"/>
</dbReference>
<evidence type="ECO:0000256" key="12">
    <source>
        <dbReference type="SAM" id="SignalP"/>
    </source>
</evidence>
<dbReference type="PRINTS" id="PR00911">
    <property type="entry name" value="GLHYDRLASE11"/>
</dbReference>
<dbReference type="AlphaFoldDB" id="A0A9W8ZP97"/>
<evidence type="ECO:0000256" key="3">
    <source>
        <dbReference type="ARBA" id="ARBA00007792"/>
    </source>
</evidence>
<evidence type="ECO:0000256" key="4">
    <source>
        <dbReference type="ARBA" id="ARBA00012590"/>
    </source>
</evidence>
<comment type="caution">
    <text evidence="14">The sequence shown here is derived from an EMBL/GenBank/DDBJ whole genome shotgun (WGS) entry which is preliminary data.</text>
</comment>
<evidence type="ECO:0000256" key="2">
    <source>
        <dbReference type="ARBA" id="ARBA00004851"/>
    </source>
</evidence>
<evidence type="ECO:0000256" key="11">
    <source>
        <dbReference type="RuleBase" id="RU362015"/>
    </source>
</evidence>
<dbReference type="InterPro" id="IPR033123">
    <property type="entry name" value="GH11_dom"/>
</dbReference>
<protein>
    <recommendedName>
        <fullName evidence="4 10">Endo-1,4-beta-xylanase</fullName>
        <ecNumber evidence="4 10">3.2.1.8</ecNumber>
    </recommendedName>
</protein>
<dbReference type="PROSITE" id="PS51761">
    <property type="entry name" value="GH11_3"/>
    <property type="match status" value="1"/>
</dbReference>
<name>A0A9W8ZP97_9PLEO</name>